<evidence type="ECO:0000313" key="5">
    <source>
        <dbReference type="EMBL" id="CAG9314017.1"/>
    </source>
</evidence>
<dbReference type="InterPro" id="IPR002110">
    <property type="entry name" value="Ankyrin_rpt"/>
</dbReference>
<feature type="repeat" description="ANK" evidence="3">
    <location>
        <begin position="81"/>
        <end position="113"/>
    </location>
</feature>
<evidence type="ECO:0000313" key="6">
    <source>
        <dbReference type="Proteomes" id="UP001162131"/>
    </source>
</evidence>
<dbReference type="EMBL" id="CAJZBQ010000011">
    <property type="protein sequence ID" value="CAG9314017.1"/>
    <property type="molecule type" value="Genomic_DNA"/>
</dbReference>
<dbReference type="SMART" id="SM00248">
    <property type="entry name" value="ANK"/>
    <property type="match status" value="4"/>
</dbReference>
<sequence>MNKENQDLNDQDIMFDNLCHASQKQDIHKIESILKNSNSLLNFKDTKLGLTPLSHAVLCGSVEATAYLLKQGADPNIANNLGETPLHNAADNSEFALLKLLLDSNANPNLKTFEGETPLHQATFRGDYKIVQMLLNKGANPNEINPITGQSPLHIASENSQIDCISLLLGFGASLKIRDKSGFSPIELAKDKTVIKILNDYAADYTYEDGVGLFNITEVSPAEEDKSNLSAIYATPRINDYPVSLIVPTAIRQKRNSICASEHASPQNSFVEKTHHRYKSHTTVSTLSLVDNSEYCEKIDLFPKVKSTSLFRFLERIRLREYFILFERSGFDDLDSLVEQMRTPLPISHDVLTRIGIKKHGHRARILMKLEMKAGIRPRFLHEETSFTEAYSKRKEIRRAYSIPQLRQINTKLLDWLDNLKLGDLYSSFEKNGYDDMEMLIAHMYSNYPITDELLETIIGIEKPGYRYRILGKLEDEVQKLNRKIMFTEERAGTCNSGCMLL</sequence>
<evidence type="ECO:0000259" key="4">
    <source>
        <dbReference type="SMART" id="SM00454"/>
    </source>
</evidence>
<comment type="caution">
    <text evidence="5">The sequence shown here is derived from an EMBL/GenBank/DDBJ whole genome shotgun (WGS) entry which is preliminary data.</text>
</comment>
<dbReference type="InterPro" id="IPR013761">
    <property type="entry name" value="SAM/pointed_sf"/>
</dbReference>
<feature type="domain" description="SAM" evidence="4">
    <location>
        <begin position="302"/>
        <end position="376"/>
    </location>
</feature>
<dbReference type="PANTHER" id="PTHR24174:SF16">
    <property type="entry name" value="CASKIN-2"/>
    <property type="match status" value="1"/>
</dbReference>
<dbReference type="Proteomes" id="UP001162131">
    <property type="component" value="Unassembled WGS sequence"/>
</dbReference>
<feature type="repeat" description="ANK" evidence="3">
    <location>
        <begin position="114"/>
        <end position="146"/>
    </location>
</feature>
<evidence type="ECO:0000256" key="2">
    <source>
        <dbReference type="ARBA" id="ARBA00023043"/>
    </source>
</evidence>
<evidence type="ECO:0000256" key="1">
    <source>
        <dbReference type="ARBA" id="ARBA00022737"/>
    </source>
</evidence>
<dbReference type="Gene3D" id="1.25.40.20">
    <property type="entry name" value="Ankyrin repeat-containing domain"/>
    <property type="match status" value="1"/>
</dbReference>
<reference evidence="5" key="1">
    <citation type="submission" date="2021-09" db="EMBL/GenBank/DDBJ databases">
        <authorList>
            <consortium name="AG Swart"/>
            <person name="Singh M."/>
            <person name="Singh A."/>
            <person name="Seah K."/>
            <person name="Emmerich C."/>
        </authorList>
    </citation>
    <scope>NUCLEOTIDE SEQUENCE</scope>
    <source>
        <strain evidence="5">ATCC30299</strain>
    </source>
</reference>
<feature type="domain" description="SAM" evidence="4">
    <location>
        <begin position="406"/>
        <end position="480"/>
    </location>
</feature>
<dbReference type="AlphaFoldDB" id="A0AAU9ILA0"/>
<gene>
    <name evidence="5" type="ORF">BSTOLATCC_MIC9817</name>
</gene>
<dbReference type="Pfam" id="PF12796">
    <property type="entry name" value="Ank_2"/>
    <property type="match status" value="1"/>
</dbReference>
<feature type="repeat" description="ANK" evidence="3">
    <location>
        <begin position="148"/>
        <end position="180"/>
    </location>
</feature>
<dbReference type="PRINTS" id="PR01415">
    <property type="entry name" value="ANKYRIN"/>
</dbReference>
<keyword evidence="1" id="KW-0677">Repeat</keyword>
<accession>A0AAU9ILA0</accession>
<organism evidence="5 6">
    <name type="scientific">Blepharisma stoltei</name>
    <dbReference type="NCBI Taxonomy" id="1481888"/>
    <lineage>
        <taxon>Eukaryota</taxon>
        <taxon>Sar</taxon>
        <taxon>Alveolata</taxon>
        <taxon>Ciliophora</taxon>
        <taxon>Postciliodesmatophora</taxon>
        <taxon>Heterotrichea</taxon>
        <taxon>Heterotrichida</taxon>
        <taxon>Blepharismidae</taxon>
        <taxon>Blepharisma</taxon>
    </lineage>
</organism>
<dbReference type="Pfam" id="PF00536">
    <property type="entry name" value="SAM_1"/>
    <property type="match status" value="1"/>
</dbReference>
<dbReference type="PANTHER" id="PTHR24174">
    <property type="entry name" value="ANKYRIN REPEAT AND STERILE ALPHA MOTIF DOMAIN-CONTAINING PROTEIN 1"/>
    <property type="match status" value="1"/>
</dbReference>
<dbReference type="Pfam" id="PF00023">
    <property type="entry name" value="Ank"/>
    <property type="match status" value="1"/>
</dbReference>
<keyword evidence="2 3" id="KW-0040">ANK repeat</keyword>
<name>A0AAU9ILA0_9CILI</name>
<dbReference type="Gene3D" id="1.10.150.50">
    <property type="entry name" value="Transcription Factor, Ets-1"/>
    <property type="match status" value="2"/>
</dbReference>
<dbReference type="PROSITE" id="PS50088">
    <property type="entry name" value="ANK_REPEAT"/>
    <property type="match status" value="4"/>
</dbReference>
<dbReference type="SUPFAM" id="SSF48403">
    <property type="entry name" value="Ankyrin repeat"/>
    <property type="match status" value="1"/>
</dbReference>
<dbReference type="InterPro" id="IPR036770">
    <property type="entry name" value="Ankyrin_rpt-contain_sf"/>
</dbReference>
<evidence type="ECO:0000256" key="3">
    <source>
        <dbReference type="PROSITE-ProRule" id="PRU00023"/>
    </source>
</evidence>
<keyword evidence="6" id="KW-1185">Reference proteome</keyword>
<dbReference type="InterPro" id="IPR033635">
    <property type="entry name" value="ANKS1/Caskin"/>
</dbReference>
<dbReference type="SMART" id="SM00454">
    <property type="entry name" value="SAM"/>
    <property type="match status" value="2"/>
</dbReference>
<dbReference type="SUPFAM" id="SSF47769">
    <property type="entry name" value="SAM/Pointed domain"/>
    <property type="match status" value="2"/>
</dbReference>
<protein>
    <recommendedName>
        <fullName evidence="4">SAM domain-containing protein</fullName>
    </recommendedName>
</protein>
<dbReference type="PROSITE" id="PS50297">
    <property type="entry name" value="ANK_REP_REGION"/>
    <property type="match status" value="4"/>
</dbReference>
<dbReference type="InterPro" id="IPR001660">
    <property type="entry name" value="SAM"/>
</dbReference>
<proteinExistence type="predicted"/>
<feature type="repeat" description="ANK" evidence="3">
    <location>
        <begin position="48"/>
        <end position="80"/>
    </location>
</feature>